<dbReference type="AlphaFoldDB" id="A0A077AS04"/>
<proteinExistence type="predicted"/>
<dbReference type="RefSeq" id="WP_038463668.1">
    <property type="nucleotide sequence ID" value="NZ_CP008941.1"/>
</dbReference>
<sequence>MSLFPLDFLLNYTYTGGGLPIQIIQEGNPVSSPALLVMDREKNFIAFDKETQSSKIYDKPKVSWKLAKPVLN</sequence>
<dbReference type="Proteomes" id="UP000028926">
    <property type="component" value="Chromosome"/>
</dbReference>
<reference evidence="1 2" key="1">
    <citation type="submission" date="2014-07" db="EMBL/GenBank/DDBJ databases">
        <title>Comparative genomic insights into amoeba endosymbionts belonging to the families of Holosporaceae and Candidatus Midichloriaceae within Rickettsiales.</title>
        <authorList>
            <person name="Wang Z."/>
            <person name="Wu M."/>
        </authorList>
    </citation>
    <scope>NUCLEOTIDE SEQUENCE [LARGE SCALE GENOMIC DNA]</scope>
    <source>
        <strain evidence="1">PRA3</strain>
    </source>
</reference>
<dbReference type="KEGG" id="paca:ID47_03135"/>
<dbReference type="EMBL" id="CP008941">
    <property type="protein sequence ID" value="AIK95947.1"/>
    <property type="molecule type" value="Genomic_DNA"/>
</dbReference>
<dbReference type="HOGENOM" id="CLU_2714907_0_0_5"/>
<evidence type="ECO:0000313" key="2">
    <source>
        <dbReference type="Proteomes" id="UP000028926"/>
    </source>
</evidence>
<dbReference type="eggNOG" id="ENOG5031BN4">
    <property type="taxonomic scope" value="Bacteria"/>
</dbReference>
<evidence type="ECO:0000313" key="1">
    <source>
        <dbReference type="EMBL" id="AIK95947.1"/>
    </source>
</evidence>
<keyword evidence="2" id="KW-1185">Reference proteome</keyword>
<protein>
    <submittedName>
        <fullName evidence="1">Uncharacterized protein</fullName>
    </submittedName>
</protein>
<gene>
    <name evidence="1" type="ORF">ID47_03135</name>
</gene>
<organism evidence="1 2">
    <name type="scientific">Candidatus Odyssella acanthamoebae</name>
    <dbReference type="NCBI Taxonomy" id="91604"/>
    <lineage>
        <taxon>Bacteria</taxon>
        <taxon>Pseudomonadati</taxon>
        <taxon>Pseudomonadota</taxon>
        <taxon>Alphaproteobacteria</taxon>
        <taxon>Holosporales</taxon>
        <taxon>Candidatus Paracaedibacteraceae</taxon>
        <taxon>Candidatus Odyssella</taxon>
    </lineage>
</organism>
<dbReference type="STRING" id="91604.ID47_03135"/>
<accession>A0A077AS04</accession>
<name>A0A077AS04_9PROT</name>